<reference evidence="1 2" key="1">
    <citation type="submission" date="2016-10" db="EMBL/GenBank/DDBJ databases">
        <authorList>
            <person name="Varghese N."/>
            <person name="Submissions S."/>
        </authorList>
    </citation>
    <scope>NUCLEOTIDE SEQUENCE [LARGE SCALE GENOMIC DNA]</scope>
    <source>
        <strain evidence="1 2">22B</strain>
    </source>
</reference>
<accession>A0A662Z5V1</accession>
<sequence>MLSCREASNATLPARLPIGVLVGPRLTCVKVKTPSVVGIPLSLLDNMSLIEPVMLGPNITGDLQGIRGDGGLGGSGAFSLTSWHAYRYDGYSSSGGGKDSGYFPFSAQKSSSIYSPGGHVYPLSLALNFIIKC</sequence>
<gene>
    <name evidence="1" type="ORF">SAMN04487865_1001102</name>
</gene>
<evidence type="ECO:0000313" key="2">
    <source>
        <dbReference type="Proteomes" id="UP000243374"/>
    </source>
</evidence>
<proteinExistence type="predicted"/>
<evidence type="ECO:0000313" key="1">
    <source>
        <dbReference type="EMBL" id="SFJ73931.1"/>
    </source>
</evidence>
<name>A0A662Z5V1_9GAMM</name>
<organism evidence="1 2">
    <name type="scientific">Succinivibrio dextrinosolvens</name>
    <dbReference type="NCBI Taxonomy" id="83771"/>
    <lineage>
        <taxon>Bacteria</taxon>
        <taxon>Pseudomonadati</taxon>
        <taxon>Pseudomonadota</taxon>
        <taxon>Gammaproteobacteria</taxon>
        <taxon>Aeromonadales</taxon>
        <taxon>Succinivibrionaceae</taxon>
        <taxon>Succinivibrio</taxon>
    </lineage>
</organism>
<dbReference type="RefSeq" id="WP_143075354.1">
    <property type="nucleotide sequence ID" value="NZ_FOSF01000001.1"/>
</dbReference>
<keyword evidence="2" id="KW-1185">Reference proteome</keyword>
<dbReference type="EMBL" id="FOSF01000001">
    <property type="protein sequence ID" value="SFJ73931.1"/>
    <property type="molecule type" value="Genomic_DNA"/>
</dbReference>
<protein>
    <submittedName>
        <fullName evidence="1">Uncharacterized protein</fullName>
    </submittedName>
</protein>
<dbReference type="Proteomes" id="UP000243374">
    <property type="component" value="Unassembled WGS sequence"/>
</dbReference>
<dbReference type="AlphaFoldDB" id="A0A662Z5V1"/>